<dbReference type="InParanoid" id="D8TH88"/>
<gene>
    <name evidence="1" type="ORF">VOLCADRAFT_102646</name>
</gene>
<dbReference type="RefSeq" id="XP_002946033.1">
    <property type="nucleotide sequence ID" value="XM_002945987.1"/>
</dbReference>
<evidence type="ECO:0000313" key="1">
    <source>
        <dbReference type="EMBL" id="EFJ53028.1"/>
    </source>
</evidence>
<dbReference type="KEGG" id="vcn:VOLCADRAFT_102646"/>
<dbReference type="EMBL" id="GL378323">
    <property type="protein sequence ID" value="EFJ53028.1"/>
    <property type="molecule type" value="Genomic_DNA"/>
</dbReference>
<dbReference type="OrthoDB" id="534702at2759"/>
<dbReference type="Proteomes" id="UP000001058">
    <property type="component" value="Unassembled WGS sequence"/>
</dbReference>
<accession>D8TH88</accession>
<reference evidence="1 2" key="1">
    <citation type="journal article" date="2010" name="Science">
        <title>Genomic analysis of organismal complexity in the multicellular green alga Volvox carteri.</title>
        <authorList>
            <person name="Prochnik S.E."/>
            <person name="Umen J."/>
            <person name="Nedelcu A.M."/>
            <person name="Hallmann A."/>
            <person name="Miller S.M."/>
            <person name="Nishii I."/>
            <person name="Ferris P."/>
            <person name="Kuo A."/>
            <person name="Mitros T."/>
            <person name="Fritz-Laylin L.K."/>
            <person name="Hellsten U."/>
            <person name="Chapman J."/>
            <person name="Simakov O."/>
            <person name="Rensing S.A."/>
            <person name="Terry A."/>
            <person name="Pangilinan J."/>
            <person name="Kapitonov V."/>
            <person name="Jurka J."/>
            <person name="Salamov A."/>
            <person name="Shapiro H."/>
            <person name="Schmutz J."/>
            <person name="Grimwood J."/>
            <person name="Lindquist E."/>
            <person name="Lucas S."/>
            <person name="Grigoriev I.V."/>
            <person name="Schmitt R."/>
            <person name="Kirk D."/>
            <person name="Rokhsar D.S."/>
        </authorList>
    </citation>
    <scope>NUCLEOTIDE SEQUENCE [LARGE SCALE GENOMIC DNA]</scope>
    <source>
        <strain evidence="2">f. Nagariensis / Eve</strain>
    </source>
</reference>
<dbReference type="InterPro" id="IPR011044">
    <property type="entry name" value="Quino_amine_DH_bsu"/>
</dbReference>
<proteinExistence type="predicted"/>
<protein>
    <submittedName>
        <fullName evidence="1">Uncharacterized protein</fullName>
    </submittedName>
</protein>
<sequence>MAIKGHQGHPSLRKRAAVQIAQLVRAVAACDSDKAVPKGIASKMATSLLMSIVLIMIASYGSYAQGPQVYRGRARLFVADNLATNPAIVVIDLPGYNISQRIPLPGTVLQLGVSADNAHVGVFRNRDNNLQFFSVINTGIVPVLPAAGNRTAAPAPLKAGELGLMRPAFLAKSVILVNGSDAIGGVEGGQGLVYHDAWGLHLMYAENHGRVFAYRADDLNAVAAFRPNMTFLVPAGHFHAVPYGNFMLVPHANASKAFILDRTAKVVREYACAACDGTATYFANGSATAVFGCASSILVVRNTSATGVQIPVTNPRIEDFVDGVPGVFWSASSASQRFFWRTDVRAAAPRVTNVTHRGGVIRLASLPTQGRFVALHRDGFLVLYDGASGAALAEVQVRAGGFLANQTTPYLQTDVLGEHVFIAVPALGVVHSVHVDHGGHDHHNHQPGEVMDEPEPPSMVLERTLAVGGAPTSMTLAYMPGVVEFD</sequence>
<dbReference type="AlphaFoldDB" id="D8TH88"/>
<evidence type="ECO:0000313" key="2">
    <source>
        <dbReference type="Proteomes" id="UP000001058"/>
    </source>
</evidence>
<dbReference type="SUPFAM" id="SSF50969">
    <property type="entry name" value="YVTN repeat-like/Quinoprotein amine dehydrogenase"/>
    <property type="match status" value="1"/>
</dbReference>
<organism evidence="2">
    <name type="scientific">Volvox carteri f. nagariensis</name>
    <dbReference type="NCBI Taxonomy" id="3068"/>
    <lineage>
        <taxon>Eukaryota</taxon>
        <taxon>Viridiplantae</taxon>
        <taxon>Chlorophyta</taxon>
        <taxon>core chlorophytes</taxon>
        <taxon>Chlorophyceae</taxon>
        <taxon>CS clade</taxon>
        <taxon>Chlamydomonadales</taxon>
        <taxon>Volvocaceae</taxon>
        <taxon>Volvox</taxon>
    </lineage>
</organism>
<keyword evidence="2" id="KW-1185">Reference proteome</keyword>
<dbReference type="GeneID" id="9625354"/>
<name>D8TH88_VOLCA</name>